<name>A0A1I8EIP8_WUCBA</name>
<feature type="region of interest" description="Disordered" evidence="1">
    <location>
        <begin position="121"/>
        <end position="145"/>
    </location>
</feature>
<dbReference type="WBParaSite" id="maker-PairedContig_234-snap-gene-0.11-mRNA-1">
    <property type="protein sequence ID" value="maker-PairedContig_234-snap-gene-0.11-mRNA-1"/>
    <property type="gene ID" value="maker-PairedContig_234-snap-gene-0.11"/>
</dbReference>
<feature type="compositionally biased region" description="Basic and acidic residues" evidence="1">
    <location>
        <begin position="132"/>
        <end position="145"/>
    </location>
</feature>
<protein>
    <submittedName>
        <fullName evidence="2">Uncharacterized protein</fullName>
    </submittedName>
</protein>
<accession>A0A1I8EIP8</accession>
<dbReference type="AlphaFoldDB" id="A0A1I8EIP8"/>
<evidence type="ECO:0000313" key="2">
    <source>
        <dbReference type="WBParaSite" id="maker-PairedContig_234-snap-gene-0.11-mRNA-1"/>
    </source>
</evidence>
<feature type="compositionally biased region" description="Polar residues" evidence="1">
    <location>
        <begin position="121"/>
        <end position="131"/>
    </location>
</feature>
<sequence>LALLQQNDEKTIAIEIIQYDEISEATIFVQIETMALLKIMNEPSKYMAVVETVNSINDSKESTKEIKMLRKFKERKKLYARDPQNLHKVYEKEWKRIENLIRDRRRKTLLQYSSTTATQLSSKKLQSFNSRENYRSRSNLENKKN</sequence>
<reference evidence="2" key="1">
    <citation type="submission" date="2016-11" db="UniProtKB">
        <authorList>
            <consortium name="WormBaseParasite"/>
        </authorList>
    </citation>
    <scope>IDENTIFICATION</scope>
    <source>
        <strain evidence="2">pt0022</strain>
    </source>
</reference>
<evidence type="ECO:0000256" key="1">
    <source>
        <dbReference type="SAM" id="MobiDB-lite"/>
    </source>
</evidence>
<proteinExistence type="predicted"/>
<organism evidence="2">
    <name type="scientific">Wuchereria bancrofti</name>
    <dbReference type="NCBI Taxonomy" id="6293"/>
    <lineage>
        <taxon>Eukaryota</taxon>
        <taxon>Metazoa</taxon>
        <taxon>Ecdysozoa</taxon>
        <taxon>Nematoda</taxon>
        <taxon>Chromadorea</taxon>
        <taxon>Rhabditida</taxon>
        <taxon>Spirurina</taxon>
        <taxon>Spiruromorpha</taxon>
        <taxon>Filarioidea</taxon>
        <taxon>Onchocercidae</taxon>
        <taxon>Wuchereria</taxon>
    </lineage>
</organism>